<dbReference type="InterPro" id="IPR020575">
    <property type="entry name" value="Hsp90_N"/>
</dbReference>
<name>A0ABQ9U159_SAGOE</name>
<dbReference type="Gene3D" id="3.30.565.10">
    <property type="entry name" value="Histidine kinase-like ATPase, C-terminal domain"/>
    <property type="match status" value="1"/>
</dbReference>
<feature type="region of interest" description="Disordered" evidence="5">
    <location>
        <begin position="28"/>
        <end position="101"/>
    </location>
</feature>
<comment type="caution">
    <text evidence="6">The sequence shown here is derived from an EMBL/GenBank/DDBJ whole genome shotgun (WGS) entry which is preliminary data.</text>
</comment>
<dbReference type="PANTHER" id="PTHR11528">
    <property type="entry name" value="HEAT SHOCK PROTEIN 90 FAMILY MEMBER"/>
    <property type="match status" value="1"/>
</dbReference>
<dbReference type="InterPro" id="IPR001404">
    <property type="entry name" value="Hsp90_fam"/>
</dbReference>
<evidence type="ECO:0000313" key="6">
    <source>
        <dbReference type="EMBL" id="KAK2090796.1"/>
    </source>
</evidence>
<evidence type="ECO:0000256" key="2">
    <source>
        <dbReference type="ARBA" id="ARBA00022741"/>
    </source>
</evidence>
<keyword evidence="2" id="KW-0547">Nucleotide-binding</keyword>
<feature type="compositionally biased region" description="Acidic residues" evidence="5">
    <location>
        <begin position="72"/>
        <end position="84"/>
    </location>
</feature>
<keyword evidence="4" id="KW-0143">Chaperone</keyword>
<gene>
    <name evidence="6" type="ORF">P7K49_030080</name>
</gene>
<evidence type="ECO:0000256" key="4">
    <source>
        <dbReference type="ARBA" id="ARBA00023186"/>
    </source>
</evidence>
<sequence>MGHGEKGILHLKEDLTENWEERRMTEIVKKHSQLISYPITLPMEKKRDKEVSNDEAAEKEEKEKEKDSDDKPETEDAGSEEEEDKKDADKEGSEGKYTDQELHKTKFVWTRNPDAMTHAAYGELCESFTNEHLAKEDKPETCLLHHSETEDQVVNSAFVECLQKRGFEVIYMIELLMSTMSSS</sequence>
<comment type="similarity">
    <text evidence="1">Belongs to the heat shock protein 90 family.</text>
</comment>
<proteinExistence type="inferred from homology"/>
<dbReference type="InterPro" id="IPR036890">
    <property type="entry name" value="HATPase_C_sf"/>
</dbReference>
<dbReference type="PRINTS" id="PR00775">
    <property type="entry name" value="HEATSHOCK90"/>
</dbReference>
<dbReference type="Proteomes" id="UP001266305">
    <property type="component" value="Unassembled WGS sequence"/>
</dbReference>
<evidence type="ECO:0000256" key="5">
    <source>
        <dbReference type="SAM" id="MobiDB-lite"/>
    </source>
</evidence>
<feature type="compositionally biased region" description="Basic and acidic residues" evidence="5">
    <location>
        <begin position="43"/>
        <end position="52"/>
    </location>
</feature>
<reference evidence="6 7" key="1">
    <citation type="submission" date="2023-05" db="EMBL/GenBank/DDBJ databases">
        <title>B98-5 Cell Line De Novo Hybrid Assembly: An Optical Mapping Approach.</title>
        <authorList>
            <person name="Kananen K."/>
            <person name="Auerbach J.A."/>
            <person name="Kautto E."/>
            <person name="Blachly J.S."/>
        </authorList>
    </citation>
    <scope>NUCLEOTIDE SEQUENCE [LARGE SCALE GENOMIC DNA]</scope>
    <source>
        <strain evidence="6">B95-8</strain>
        <tissue evidence="6">Cell line</tissue>
    </source>
</reference>
<protein>
    <submittedName>
        <fullName evidence="6">Uncharacterized protein</fullName>
    </submittedName>
</protein>
<keyword evidence="3" id="KW-0067">ATP-binding</keyword>
<evidence type="ECO:0000256" key="1">
    <source>
        <dbReference type="ARBA" id="ARBA00008239"/>
    </source>
</evidence>
<evidence type="ECO:0000256" key="3">
    <source>
        <dbReference type="ARBA" id="ARBA00022840"/>
    </source>
</evidence>
<organism evidence="6 7">
    <name type="scientific">Saguinus oedipus</name>
    <name type="common">Cotton-top tamarin</name>
    <name type="synonym">Oedipomidas oedipus</name>
    <dbReference type="NCBI Taxonomy" id="9490"/>
    <lineage>
        <taxon>Eukaryota</taxon>
        <taxon>Metazoa</taxon>
        <taxon>Chordata</taxon>
        <taxon>Craniata</taxon>
        <taxon>Vertebrata</taxon>
        <taxon>Euteleostomi</taxon>
        <taxon>Mammalia</taxon>
        <taxon>Eutheria</taxon>
        <taxon>Euarchontoglires</taxon>
        <taxon>Primates</taxon>
        <taxon>Haplorrhini</taxon>
        <taxon>Platyrrhini</taxon>
        <taxon>Cebidae</taxon>
        <taxon>Callitrichinae</taxon>
        <taxon>Saguinus</taxon>
    </lineage>
</organism>
<accession>A0ABQ9U159</accession>
<dbReference type="Pfam" id="PF00183">
    <property type="entry name" value="HSP90"/>
    <property type="match status" value="1"/>
</dbReference>
<feature type="compositionally biased region" description="Basic and acidic residues" evidence="5">
    <location>
        <begin position="85"/>
        <end position="101"/>
    </location>
</feature>
<evidence type="ECO:0000313" key="7">
    <source>
        <dbReference type="Proteomes" id="UP001266305"/>
    </source>
</evidence>
<dbReference type="EMBL" id="JASSZA010000016">
    <property type="protein sequence ID" value="KAK2090796.1"/>
    <property type="molecule type" value="Genomic_DNA"/>
</dbReference>
<keyword evidence="7" id="KW-1185">Reference proteome</keyword>
<feature type="compositionally biased region" description="Basic and acidic residues" evidence="5">
    <location>
        <begin position="59"/>
        <end position="71"/>
    </location>
</feature>